<name>A0A923HJ57_9BURK</name>
<dbReference type="Pfam" id="PF17775">
    <property type="entry name" value="YchJ_M-like"/>
    <property type="match status" value="1"/>
</dbReference>
<organism evidence="4 5">
    <name type="scientific">Undibacterium jejuense</name>
    <dbReference type="NCBI Taxonomy" id="1344949"/>
    <lineage>
        <taxon>Bacteria</taxon>
        <taxon>Pseudomonadati</taxon>
        <taxon>Pseudomonadota</taxon>
        <taxon>Betaproteobacteria</taxon>
        <taxon>Burkholderiales</taxon>
        <taxon>Oxalobacteraceae</taxon>
        <taxon>Undibacterium</taxon>
    </lineage>
</organism>
<dbReference type="Pfam" id="PF02810">
    <property type="entry name" value="SEC-C"/>
    <property type="match status" value="1"/>
</dbReference>
<dbReference type="Proteomes" id="UP000634011">
    <property type="component" value="Unassembled WGS sequence"/>
</dbReference>
<sequence>MVDKAHSDACPCGSEKQFADCCGLYLSGSVVAPTAEALMRSRYTAYTLNDEAYLRATWDERTCPQDCITHDDPTKWLGLEVKQHTQDGDAATVEFVARYKINGRAHKLHEVSRFVRYDGKWFYVNGIIH</sequence>
<evidence type="ECO:0000256" key="2">
    <source>
        <dbReference type="HAMAP-Rule" id="MF_00612"/>
    </source>
</evidence>
<dbReference type="SUPFAM" id="SSF103642">
    <property type="entry name" value="Sec-C motif"/>
    <property type="match status" value="1"/>
</dbReference>
<evidence type="ECO:0000313" key="4">
    <source>
        <dbReference type="EMBL" id="MBC3864025.1"/>
    </source>
</evidence>
<evidence type="ECO:0000259" key="3">
    <source>
        <dbReference type="Pfam" id="PF17775"/>
    </source>
</evidence>
<dbReference type="InterPro" id="IPR004027">
    <property type="entry name" value="SEC_C_motif"/>
</dbReference>
<evidence type="ECO:0000256" key="1">
    <source>
        <dbReference type="ARBA" id="ARBA00010839"/>
    </source>
</evidence>
<accession>A0A923HJ57</accession>
<proteinExistence type="inferred from homology"/>
<dbReference type="InterPro" id="IPR048469">
    <property type="entry name" value="YchJ-like_M"/>
</dbReference>
<gene>
    <name evidence="4" type="ORF">H8K32_18105</name>
</gene>
<dbReference type="PANTHER" id="PTHR33747:SF1">
    <property type="entry name" value="ADENYLATE CYCLASE-ASSOCIATED CAP C-TERMINAL DOMAIN-CONTAINING PROTEIN"/>
    <property type="match status" value="1"/>
</dbReference>
<reference evidence="4" key="1">
    <citation type="submission" date="2020-08" db="EMBL/GenBank/DDBJ databases">
        <title>Novel species isolated from subtropical streams in China.</title>
        <authorList>
            <person name="Lu H."/>
        </authorList>
    </citation>
    <scope>NUCLEOTIDE SEQUENCE</scope>
    <source>
        <strain evidence="4">KACC 12607</strain>
    </source>
</reference>
<dbReference type="SUPFAM" id="SSF54427">
    <property type="entry name" value="NTF2-like"/>
    <property type="match status" value="1"/>
</dbReference>
<dbReference type="EMBL" id="JACOFV010000020">
    <property type="protein sequence ID" value="MBC3864025.1"/>
    <property type="molecule type" value="Genomic_DNA"/>
</dbReference>
<dbReference type="InterPro" id="IPR023006">
    <property type="entry name" value="YchJ-like"/>
</dbReference>
<feature type="domain" description="YchJ-like middle NTF2-like" evidence="3">
    <location>
        <begin position="34"/>
        <end position="126"/>
    </location>
</feature>
<dbReference type="InterPro" id="IPR032710">
    <property type="entry name" value="NTF2-like_dom_sf"/>
</dbReference>
<dbReference type="Gene3D" id="3.10.450.50">
    <property type="match status" value="1"/>
</dbReference>
<dbReference type="PANTHER" id="PTHR33747">
    <property type="entry name" value="UPF0225 PROTEIN SCO1677"/>
    <property type="match status" value="1"/>
</dbReference>
<dbReference type="AlphaFoldDB" id="A0A923HJ57"/>
<comment type="similarity">
    <text evidence="1 2">Belongs to the UPF0225 family.</text>
</comment>
<evidence type="ECO:0000313" key="5">
    <source>
        <dbReference type="Proteomes" id="UP000634011"/>
    </source>
</evidence>
<protein>
    <recommendedName>
        <fullName evidence="2">UPF0225 protein H8K32_18105</fullName>
    </recommendedName>
</protein>
<dbReference type="HAMAP" id="MF_00612">
    <property type="entry name" value="UPF0225"/>
    <property type="match status" value="1"/>
</dbReference>
<keyword evidence="5" id="KW-1185">Reference proteome</keyword>
<comment type="caution">
    <text evidence="4">The sequence shown here is derived from an EMBL/GenBank/DDBJ whole genome shotgun (WGS) entry which is preliminary data.</text>
</comment>